<dbReference type="Proteomes" id="UP000296079">
    <property type="component" value="Plasmid pHG1"/>
</dbReference>
<dbReference type="PRINTS" id="PR00445">
    <property type="entry name" value="HUPFHYPC"/>
</dbReference>
<dbReference type="NCBIfam" id="TIGR00074">
    <property type="entry name" value="hypC_hupF"/>
    <property type="match status" value="1"/>
</dbReference>
<protein>
    <submittedName>
        <fullName evidence="2">HypC/HybG/HupF family hydrogenase formation chaperone</fullName>
    </submittedName>
</protein>
<dbReference type="SUPFAM" id="SSF159127">
    <property type="entry name" value="HupF/HypC-like"/>
    <property type="match status" value="1"/>
</dbReference>
<dbReference type="GO" id="GO:0051604">
    <property type="term" value="P:protein maturation"/>
    <property type="evidence" value="ECO:0007669"/>
    <property type="project" value="TreeGrafter"/>
</dbReference>
<reference evidence="2 3" key="1">
    <citation type="submission" date="2019-04" db="EMBL/GenBank/DDBJ databases">
        <title>Long-read de novo sequencing of Cupriavidus necator H16.</title>
        <authorList>
            <person name="Little G.T."/>
            <person name="Ehsaan M."/>
            <person name="Arenas-Lopez C."/>
            <person name="Jawed K."/>
            <person name="Winzer K."/>
            <person name="Kovacs K."/>
            <person name="Malys N."/>
            <person name="Minton N.P."/>
        </authorList>
    </citation>
    <scope>NUCLEOTIDE SEQUENCE [LARGE SCALE GENOMIC DNA]</scope>
    <source>
        <strain evidence="2 3">H16</strain>
        <plasmid evidence="3">phg1</plasmid>
    </source>
</reference>
<dbReference type="GO" id="GO:1902670">
    <property type="term" value="F:carbon dioxide binding"/>
    <property type="evidence" value="ECO:0007669"/>
    <property type="project" value="TreeGrafter"/>
</dbReference>
<gene>
    <name evidence="2" type="ORF">E6A55_32220</name>
</gene>
<comment type="similarity">
    <text evidence="1">Belongs to the HupF/HypC family.</text>
</comment>
<dbReference type="AlphaFoldDB" id="A0AAF1D564"/>
<dbReference type="Gene3D" id="2.30.30.140">
    <property type="match status" value="1"/>
</dbReference>
<evidence type="ECO:0000313" key="3">
    <source>
        <dbReference type="Proteomes" id="UP000296079"/>
    </source>
</evidence>
<dbReference type="RefSeq" id="WP_011153931.1">
    <property type="nucleotide sequence ID" value="NC_005241.1"/>
</dbReference>
<dbReference type="PANTHER" id="PTHR35177">
    <property type="entry name" value="HYDROGENASE MATURATION FACTOR HYBG"/>
    <property type="match status" value="1"/>
</dbReference>
<dbReference type="PROSITE" id="PS01097">
    <property type="entry name" value="HUPF_HYPC"/>
    <property type="match status" value="1"/>
</dbReference>
<accession>A0AAF1D564</accession>
<name>A0AAF1D564_CUPNH</name>
<geneLocation type="plasmid" evidence="3">
    <name>phg1</name>
</geneLocation>
<dbReference type="EMBL" id="CP039289">
    <property type="protein sequence ID" value="QCC05294.1"/>
    <property type="molecule type" value="Genomic_DNA"/>
</dbReference>
<keyword evidence="2" id="KW-0614">Plasmid</keyword>
<evidence type="ECO:0000313" key="2">
    <source>
        <dbReference type="EMBL" id="QCC05294.1"/>
    </source>
</evidence>
<proteinExistence type="inferred from homology"/>
<sequence>MCIGIPMQVMAIEPGYAVCAGRGERRRVSSALVGDCQQGDWLLVFLDSARERIDALRAHEIDATLDMLQAALLGLDASEAQPRFELPSAMAREDLAVLSNSRDSSSY</sequence>
<dbReference type="GO" id="GO:0005506">
    <property type="term" value="F:iron ion binding"/>
    <property type="evidence" value="ECO:0007669"/>
    <property type="project" value="TreeGrafter"/>
</dbReference>
<dbReference type="InterPro" id="IPR001109">
    <property type="entry name" value="Hydrogenase_HupF/HypC"/>
</dbReference>
<organism evidence="2 3">
    <name type="scientific">Cupriavidus necator (strain ATCC 17699 / DSM 428 / KCTC 22496 / NCIMB 10442 / H16 / Stanier 337)</name>
    <name type="common">Ralstonia eutropha</name>
    <dbReference type="NCBI Taxonomy" id="381666"/>
    <lineage>
        <taxon>Bacteria</taxon>
        <taxon>Pseudomonadati</taxon>
        <taxon>Pseudomonadota</taxon>
        <taxon>Betaproteobacteria</taxon>
        <taxon>Burkholderiales</taxon>
        <taxon>Burkholderiaceae</taxon>
        <taxon>Cupriavidus</taxon>
    </lineage>
</organism>
<dbReference type="KEGG" id="reh:PHG006"/>
<dbReference type="InterPro" id="IPR019812">
    <property type="entry name" value="Hydgase_assmbl_chp_CS"/>
</dbReference>
<dbReference type="SMR" id="A0AAF1D564"/>
<evidence type="ECO:0000256" key="1">
    <source>
        <dbReference type="ARBA" id="ARBA00006018"/>
    </source>
</evidence>
<dbReference type="PANTHER" id="PTHR35177:SF2">
    <property type="entry name" value="HYDROGENASE MATURATION FACTOR HYBG"/>
    <property type="match status" value="1"/>
</dbReference>
<dbReference type="Pfam" id="PF01455">
    <property type="entry name" value="HupF_HypC"/>
    <property type="match status" value="1"/>
</dbReference>